<dbReference type="GO" id="GO:0004674">
    <property type="term" value="F:protein serine/threonine kinase activity"/>
    <property type="evidence" value="ECO:0007669"/>
    <property type="project" value="TreeGrafter"/>
</dbReference>
<dbReference type="InterPro" id="IPR008271">
    <property type="entry name" value="Ser/Thr_kinase_AS"/>
</dbReference>
<evidence type="ECO:0000256" key="1">
    <source>
        <dbReference type="SAM" id="MobiDB-lite"/>
    </source>
</evidence>
<organism evidence="3 4">
    <name type="scientific">Ectocarpus siliculosus</name>
    <name type="common">Brown alga</name>
    <name type="synonym">Conferva siliculosa</name>
    <dbReference type="NCBI Taxonomy" id="2880"/>
    <lineage>
        <taxon>Eukaryota</taxon>
        <taxon>Sar</taxon>
        <taxon>Stramenopiles</taxon>
        <taxon>Ochrophyta</taxon>
        <taxon>PX clade</taxon>
        <taxon>Phaeophyceae</taxon>
        <taxon>Ectocarpales</taxon>
        <taxon>Ectocarpaceae</taxon>
        <taxon>Ectocarpus</taxon>
    </lineage>
</organism>
<dbReference type="EMBL" id="FN649760">
    <property type="protein sequence ID" value="CBJ32716.1"/>
    <property type="molecule type" value="Genomic_DNA"/>
</dbReference>
<dbReference type="SMART" id="SM00220">
    <property type="entry name" value="S_TKc"/>
    <property type="match status" value="1"/>
</dbReference>
<gene>
    <name evidence="3" type="ORF">Esi_0358_0038</name>
</gene>
<reference evidence="3 4" key="1">
    <citation type="journal article" date="2010" name="Nature">
        <title>The Ectocarpus genome and the independent evolution of multicellularity in brown algae.</title>
        <authorList>
            <person name="Cock J.M."/>
            <person name="Sterck L."/>
            <person name="Rouze P."/>
            <person name="Scornet D."/>
            <person name="Allen A.E."/>
            <person name="Amoutzias G."/>
            <person name="Anthouard V."/>
            <person name="Artiguenave F."/>
            <person name="Aury J.M."/>
            <person name="Badger J.H."/>
            <person name="Beszteri B."/>
            <person name="Billiau K."/>
            <person name="Bonnet E."/>
            <person name="Bothwell J.H."/>
            <person name="Bowler C."/>
            <person name="Boyen C."/>
            <person name="Brownlee C."/>
            <person name="Carrano C.J."/>
            <person name="Charrier B."/>
            <person name="Cho G.Y."/>
            <person name="Coelho S.M."/>
            <person name="Collen J."/>
            <person name="Corre E."/>
            <person name="Da Silva C."/>
            <person name="Delage L."/>
            <person name="Delaroque N."/>
            <person name="Dittami S.M."/>
            <person name="Doulbeau S."/>
            <person name="Elias M."/>
            <person name="Farnham G."/>
            <person name="Gachon C.M."/>
            <person name="Gschloessl B."/>
            <person name="Heesch S."/>
            <person name="Jabbari K."/>
            <person name="Jubin C."/>
            <person name="Kawai H."/>
            <person name="Kimura K."/>
            <person name="Kloareg B."/>
            <person name="Kupper F.C."/>
            <person name="Lang D."/>
            <person name="Le Bail A."/>
            <person name="Leblanc C."/>
            <person name="Lerouge P."/>
            <person name="Lohr M."/>
            <person name="Lopez P.J."/>
            <person name="Martens C."/>
            <person name="Maumus F."/>
            <person name="Michel G."/>
            <person name="Miranda-Saavedra D."/>
            <person name="Morales J."/>
            <person name="Moreau H."/>
            <person name="Motomura T."/>
            <person name="Nagasato C."/>
            <person name="Napoli C.A."/>
            <person name="Nelson D.R."/>
            <person name="Nyvall-Collen P."/>
            <person name="Peters A.F."/>
            <person name="Pommier C."/>
            <person name="Potin P."/>
            <person name="Poulain J."/>
            <person name="Quesneville H."/>
            <person name="Read B."/>
            <person name="Rensing S.A."/>
            <person name="Ritter A."/>
            <person name="Rousvoal S."/>
            <person name="Samanta M."/>
            <person name="Samson G."/>
            <person name="Schroeder D.C."/>
            <person name="Segurens B."/>
            <person name="Strittmatter M."/>
            <person name="Tonon T."/>
            <person name="Tregear J.W."/>
            <person name="Valentin K."/>
            <person name="von Dassow P."/>
            <person name="Yamagishi T."/>
            <person name="Van de Peer Y."/>
            <person name="Wincker P."/>
        </authorList>
    </citation>
    <scope>NUCLEOTIDE SEQUENCE [LARGE SCALE GENOMIC DNA]</scope>
    <source>
        <strain evidence="4">Ec32 / CCAP1310/4</strain>
    </source>
</reference>
<keyword evidence="4" id="KW-1185">Reference proteome</keyword>
<feature type="compositionally biased region" description="Acidic residues" evidence="1">
    <location>
        <begin position="195"/>
        <end position="206"/>
    </location>
</feature>
<dbReference type="InterPro" id="IPR051681">
    <property type="entry name" value="Ser/Thr_Kinases-Pseudokinases"/>
</dbReference>
<feature type="compositionally biased region" description="Acidic residues" evidence="1">
    <location>
        <begin position="155"/>
        <end position="168"/>
    </location>
</feature>
<dbReference type="OrthoDB" id="288729at2759"/>
<dbReference type="PROSITE" id="PS50011">
    <property type="entry name" value="PROTEIN_KINASE_DOM"/>
    <property type="match status" value="1"/>
</dbReference>
<proteinExistence type="predicted"/>
<dbReference type="AlphaFoldDB" id="D7FZ99"/>
<feature type="region of interest" description="Disordered" evidence="1">
    <location>
        <begin position="368"/>
        <end position="389"/>
    </location>
</feature>
<name>D7FZ99_ECTSI</name>
<dbReference type="Gene3D" id="1.10.510.10">
    <property type="entry name" value="Transferase(Phosphotransferase) domain 1"/>
    <property type="match status" value="1"/>
</dbReference>
<dbReference type="Proteomes" id="UP000002630">
    <property type="component" value="Unassembled WGS sequence"/>
</dbReference>
<dbReference type="InParanoid" id="D7FZ99"/>
<keyword evidence="3" id="KW-0418">Kinase</keyword>
<dbReference type="PANTHER" id="PTHR44329">
    <property type="entry name" value="SERINE/THREONINE-PROTEIN KINASE TNNI3K-RELATED"/>
    <property type="match status" value="1"/>
</dbReference>
<evidence type="ECO:0000313" key="4">
    <source>
        <dbReference type="Proteomes" id="UP000002630"/>
    </source>
</evidence>
<evidence type="ECO:0000313" key="3">
    <source>
        <dbReference type="EMBL" id="CBJ32716.1"/>
    </source>
</evidence>
<dbReference type="Pfam" id="PF00069">
    <property type="entry name" value="Pkinase"/>
    <property type="match status" value="1"/>
</dbReference>
<dbReference type="SUPFAM" id="SSF56112">
    <property type="entry name" value="Protein kinase-like (PK-like)"/>
    <property type="match status" value="1"/>
</dbReference>
<dbReference type="CDD" id="cd00180">
    <property type="entry name" value="PKc"/>
    <property type="match status" value="1"/>
</dbReference>
<feature type="compositionally biased region" description="Low complexity" evidence="1">
    <location>
        <begin position="96"/>
        <end position="106"/>
    </location>
</feature>
<dbReference type="InterPro" id="IPR011009">
    <property type="entry name" value="Kinase-like_dom_sf"/>
</dbReference>
<feature type="compositionally biased region" description="Polar residues" evidence="1">
    <location>
        <begin position="77"/>
        <end position="87"/>
    </location>
</feature>
<keyword evidence="3" id="KW-0808">Transferase</keyword>
<protein>
    <submittedName>
        <fullName evidence="3">Kinase, CAMK CAMKL</fullName>
    </submittedName>
</protein>
<dbReference type="eggNOG" id="ENOG502SE5P">
    <property type="taxonomic scope" value="Eukaryota"/>
</dbReference>
<sequence>MKNCQRRVYEKAATSIQRCFRGVLRRRIMIEERNRCRREESGSVDPALDLASPSARQDEAPKDQPNSEPDHGKHEGTLSSPASTNSGGWWGGYETSLGSDEGSDSSIGGGSTGGYASSSRAGEREAEGGPPSPWTDDGEAWGGYFPPDGSTESNTCDDDIEGTTDEDGAQGARGEVSAQLPRRAFATAEVVELPAEQEMDTQVDDVDQAKPRTPLRPSAPVFTPRTPLRACAPAFTPRAPLRACAPAFTPAAATKEGEKGSRPKVALRGSTTDFAHAATGVGPRQPPKAELPAMVVDGGVPPLHVSTPSPMPTPVPLPPGVGSPRPPPPQHVDDFSIAPATKPSAAAVASGQTAALAAPPSGMGHYTGLRGDGNNLSSPHSDSDQEPVSEGGLVMYGGYDGRFGFITELASAGGRMSTFGRRLGQGGCAVVTRLEMLDAEHQTRVDEYTGDAGLVVKIVPMDGGRAMEMAMEREIRVVKMIPPRCHVNVIDIMSTSMENLCMVMPAAFCDVQHLLEDKAVLEMMSFADRMMMMAGAARGLDYLHSELGLTHGDVKPENCLLTKGLVIKLADFGLSGSSGEPICGLSKQYAAPEAVAVFLRREIPQRAMLQPSLDTFSLGVMMLQVLFVEEGSRFSGKALATHGFTPKHPSFHSAVQNAAYLKQKFEATGTGIDKERFEDASTVVLDLHVNYAAQPAKMGDLRRTILNPSKWNQSGELLFQEEVTQAFLSLLNANPLRRPSLDTVSRLLACPLLWSPLVQRGGEGGARISDGNDVFRPHLPQDVREMIDMTIRDGLLADPALNTARGVWWDAPEFLSPWWKRPPIIMCIEP</sequence>
<dbReference type="PANTHER" id="PTHR44329:SF289">
    <property type="entry name" value="SERINE_THREONINE-PROTEIN KINASE VIK"/>
    <property type="match status" value="1"/>
</dbReference>
<feature type="region of interest" description="Disordered" evidence="1">
    <location>
        <begin position="36"/>
        <end position="226"/>
    </location>
</feature>
<accession>D7FZ99</accession>
<evidence type="ECO:0000259" key="2">
    <source>
        <dbReference type="PROSITE" id="PS50011"/>
    </source>
</evidence>
<dbReference type="InterPro" id="IPR000719">
    <property type="entry name" value="Prot_kinase_dom"/>
</dbReference>
<dbReference type="PROSITE" id="PS50096">
    <property type="entry name" value="IQ"/>
    <property type="match status" value="1"/>
</dbReference>
<feature type="domain" description="Protein kinase" evidence="2">
    <location>
        <begin position="417"/>
        <end position="753"/>
    </location>
</feature>
<dbReference type="GO" id="GO:0005524">
    <property type="term" value="F:ATP binding"/>
    <property type="evidence" value="ECO:0007669"/>
    <property type="project" value="InterPro"/>
</dbReference>
<dbReference type="PROSITE" id="PS00108">
    <property type="entry name" value="PROTEIN_KINASE_ST"/>
    <property type="match status" value="1"/>
</dbReference>